<dbReference type="PANTHER" id="PTHR11505">
    <property type="entry name" value="L1 TRANSPOSABLE ELEMENT-RELATED"/>
    <property type="match status" value="1"/>
</dbReference>
<dbReference type="Gene3D" id="3.30.70.1820">
    <property type="entry name" value="L1 transposable element, RRM domain"/>
    <property type="match status" value="1"/>
</dbReference>
<dbReference type="InParanoid" id="H3AXH2"/>
<dbReference type="Proteomes" id="UP000008672">
    <property type="component" value="Unassembled WGS sequence"/>
</dbReference>
<reference evidence="3" key="1">
    <citation type="submission" date="2011-08" db="EMBL/GenBank/DDBJ databases">
        <title>The draft genome of Latimeria chalumnae.</title>
        <authorList>
            <person name="Di Palma F."/>
            <person name="Alfoldi J."/>
            <person name="Johnson J."/>
            <person name="Berlin A."/>
            <person name="Gnerre S."/>
            <person name="Jaffe D."/>
            <person name="MacCallum I."/>
            <person name="Young S."/>
            <person name="Walker B.J."/>
            <person name="Lander E."/>
            <person name="Lindblad-Toh K."/>
        </authorList>
    </citation>
    <scope>NUCLEOTIDE SEQUENCE [LARGE SCALE GENOMIC DNA]</scope>
    <source>
        <strain evidence="3">Wild caught</strain>
    </source>
</reference>
<reference evidence="2" key="2">
    <citation type="submission" date="2025-08" db="UniProtKB">
        <authorList>
            <consortium name="Ensembl"/>
        </authorList>
    </citation>
    <scope>IDENTIFICATION</scope>
</reference>
<name>H3AXH2_LATCH</name>
<accession>H3AXH2</accession>
<evidence type="ECO:0000313" key="3">
    <source>
        <dbReference type="Proteomes" id="UP000008672"/>
    </source>
</evidence>
<sequence length="210" mass="23804">QTSGGRRDSLADDMRLGFSSIQSGLANLHSEVSAINTKLDGITSCLESSERRIKNTISEVHRLSEKCDDLENRARHSNLRLIGLPEGTEGKGPISFMESLLVEVLGESTFPSKVEIERAHQALRPRPGEGERPRMMIFKLLCFPDKVCILCKARELGQLHYQNHKIFFFPDISAELQAKRREFTEARRLCHSLQLPFSLLHPAKLRISLR</sequence>
<protein>
    <recommendedName>
        <fullName evidence="4">L1 transposable element RRM domain-containing protein</fullName>
    </recommendedName>
</protein>
<keyword evidence="3" id="KW-1185">Reference proteome</keyword>
<dbReference type="HOGENOM" id="CLU_062834_2_2_1"/>
<keyword evidence="1" id="KW-0175">Coiled coil</keyword>
<dbReference type="GeneTree" id="ENSGT00940000163893"/>
<proteinExistence type="predicted"/>
<dbReference type="InterPro" id="IPR004244">
    <property type="entry name" value="Transposase_22"/>
</dbReference>
<evidence type="ECO:0008006" key="4">
    <source>
        <dbReference type="Google" id="ProtNLM"/>
    </source>
</evidence>
<dbReference type="AlphaFoldDB" id="H3AXH2"/>
<dbReference type="EMBL" id="AFYH01043088">
    <property type="status" value="NOT_ANNOTATED_CDS"/>
    <property type="molecule type" value="Genomic_DNA"/>
</dbReference>
<evidence type="ECO:0000313" key="2">
    <source>
        <dbReference type="Ensembl" id="ENSLACP00000014343.1"/>
    </source>
</evidence>
<evidence type="ECO:0000256" key="1">
    <source>
        <dbReference type="SAM" id="Coils"/>
    </source>
</evidence>
<dbReference type="Ensembl" id="ENSLACT00000014443.1">
    <property type="protein sequence ID" value="ENSLACP00000014343.1"/>
    <property type="gene ID" value="ENSLACG00000012623.1"/>
</dbReference>
<reference evidence="2" key="3">
    <citation type="submission" date="2025-09" db="UniProtKB">
        <authorList>
            <consortium name="Ensembl"/>
        </authorList>
    </citation>
    <scope>IDENTIFICATION</scope>
</reference>
<organism evidence="2 3">
    <name type="scientific">Latimeria chalumnae</name>
    <name type="common">Coelacanth</name>
    <dbReference type="NCBI Taxonomy" id="7897"/>
    <lineage>
        <taxon>Eukaryota</taxon>
        <taxon>Metazoa</taxon>
        <taxon>Chordata</taxon>
        <taxon>Craniata</taxon>
        <taxon>Vertebrata</taxon>
        <taxon>Euteleostomi</taxon>
        <taxon>Coelacanthiformes</taxon>
        <taxon>Coelacanthidae</taxon>
        <taxon>Latimeria</taxon>
    </lineage>
</organism>
<dbReference type="STRING" id="7897.ENSLACP00000014343"/>
<feature type="coiled-coil region" evidence="1">
    <location>
        <begin position="46"/>
        <end position="80"/>
    </location>
</feature>